<organism evidence="1 2">
    <name type="scientific">Rhodococcus phage ReqiPine5</name>
    <dbReference type="NCBI Taxonomy" id="691963"/>
    <lineage>
        <taxon>Viruses</taxon>
        <taxon>Duplodnaviria</taxon>
        <taxon>Heunggongvirae</taxon>
        <taxon>Uroviricota</taxon>
        <taxon>Caudoviricetes</taxon>
        <taxon>Caudoviricetes incertae sedis</taxon>
        <taxon>Reqipinevirus</taxon>
        <taxon>Reqipinevirus reqipine5</taxon>
    </lineage>
</organism>
<proteinExistence type="predicted"/>
<dbReference type="KEGG" id="vg:18564141"/>
<protein>
    <submittedName>
        <fullName evidence="1">Gp30</fullName>
    </submittedName>
</protein>
<evidence type="ECO:0000313" key="2">
    <source>
        <dbReference type="Proteomes" id="UP000001504"/>
    </source>
</evidence>
<name>D4P805_9CAUD</name>
<reference evidence="1 2" key="1">
    <citation type="journal article" date="2011" name="Appl. Environ. Microbiol.">
        <title>Genomic and functional analyses of Rhodococcus equi phages ReqiPepy6, ReqiPoco6, ReqiPine5, and ReqiDocB7.</title>
        <authorList>
            <person name="Summer E.J."/>
            <person name="Liu M."/>
            <person name="Gill J.J."/>
            <person name="Grant M."/>
            <person name="Chan-Cortes T.N."/>
            <person name="Ferguson L."/>
            <person name="Janes C."/>
            <person name="Lange K."/>
            <person name="Bertoli M."/>
            <person name="Moore C."/>
            <person name="Orchard R.C."/>
            <person name="Cohen N."/>
            <person name="Young R."/>
        </authorList>
    </citation>
    <scope>NUCLEOTIDE SEQUENCE [LARGE SCALE GENOMIC DNA]</scope>
</reference>
<dbReference type="Proteomes" id="UP000001504">
    <property type="component" value="Segment"/>
</dbReference>
<evidence type="ECO:0000313" key="1">
    <source>
        <dbReference type="EMBL" id="ADD81135.1"/>
    </source>
</evidence>
<sequence>MTGSPRPGTPLRSDADWARTVEERMDDLETGPATRVGDWVFSTDPDTGNLIASHVNGGGRQIAAVPPPGTDPEFIETVMPILKLQCQTPTPMPNSYNRLVIPWDTVEIQIGSWGVGGSEVMPSVTVPEDGVYRITFRPTFTGNDSPNKRAFVTIDGIDVMLGDQPGSSGMVGPLVYDTFPLSAGQVIEASAAKDGLFTMGLGPNATSPDITTSMTIERIR</sequence>
<dbReference type="RefSeq" id="YP_009016211.1">
    <property type="nucleotide sequence ID" value="NC_023722.1"/>
</dbReference>
<gene>
    <name evidence="1" type="ORF">ReqiPine5gene30</name>
</gene>
<dbReference type="GeneID" id="18564141"/>
<dbReference type="OrthoDB" id="756at10239"/>
<dbReference type="EMBL" id="GU580943">
    <property type="protein sequence ID" value="ADD81135.1"/>
    <property type="molecule type" value="Genomic_DNA"/>
</dbReference>
<keyword evidence="2" id="KW-1185">Reference proteome</keyword>
<accession>D4P805</accession>